<evidence type="ECO:0000313" key="1">
    <source>
        <dbReference type="EMBL" id="GFR86033.1"/>
    </source>
</evidence>
<dbReference type="Proteomes" id="UP000762676">
    <property type="component" value="Unassembled WGS sequence"/>
</dbReference>
<protein>
    <submittedName>
        <fullName evidence="1">Uncharacterized protein</fullName>
    </submittedName>
</protein>
<comment type="caution">
    <text evidence="1">The sequence shown here is derived from an EMBL/GenBank/DDBJ whole genome shotgun (WGS) entry which is preliminary data.</text>
</comment>
<dbReference type="AlphaFoldDB" id="A0AAV4GJY8"/>
<dbReference type="EMBL" id="BMAT01008479">
    <property type="protein sequence ID" value="GFR86033.1"/>
    <property type="molecule type" value="Genomic_DNA"/>
</dbReference>
<accession>A0AAV4GJY8</accession>
<sequence length="155" mass="17661">MRCGFNFPWRDFYDKRQTWLLLTSARNFRSLSRRLLNAGTTTAHRSVLTISPPTPLLSPFPDASGKMNISFLLPLLNETRVQQQTPQRDRIFSFSIMTCLVCGQEMSVTRVETVMTSLPVTMSQTMVYEISTSQGIVIQHSVSFKGCLFITDTKR</sequence>
<proteinExistence type="predicted"/>
<reference evidence="1 2" key="1">
    <citation type="journal article" date="2021" name="Elife">
        <title>Chloroplast acquisition without the gene transfer in kleptoplastic sea slugs, Plakobranchus ocellatus.</title>
        <authorList>
            <person name="Maeda T."/>
            <person name="Takahashi S."/>
            <person name="Yoshida T."/>
            <person name="Shimamura S."/>
            <person name="Takaki Y."/>
            <person name="Nagai Y."/>
            <person name="Toyoda A."/>
            <person name="Suzuki Y."/>
            <person name="Arimoto A."/>
            <person name="Ishii H."/>
            <person name="Satoh N."/>
            <person name="Nishiyama T."/>
            <person name="Hasebe M."/>
            <person name="Maruyama T."/>
            <person name="Minagawa J."/>
            <person name="Obokata J."/>
            <person name="Shigenobu S."/>
        </authorList>
    </citation>
    <scope>NUCLEOTIDE SEQUENCE [LARGE SCALE GENOMIC DNA]</scope>
</reference>
<evidence type="ECO:0000313" key="2">
    <source>
        <dbReference type="Proteomes" id="UP000762676"/>
    </source>
</evidence>
<name>A0AAV4GJY8_9GAST</name>
<keyword evidence="2" id="KW-1185">Reference proteome</keyword>
<gene>
    <name evidence="1" type="ORF">ElyMa_004189500</name>
</gene>
<organism evidence="1 2">
    <name type="scientific">Elysia marginata</name>
    <dbReference type="NCBI Taxonomy" id="1093978"/>
    <lineage>
        <taxon>Eukaryota</taxon>
        <taxon>Metazoa</taxon>
        <taxon>Spiralia</taxon>
        <taxon>Lophotrochozoa</taxon>
        <taxon>Mollusca</taxon>
        <taxon>Gastropoda</taxon>
        <taxon>Heterobranchia</taxon>
        <taxon>Euthyneura</taxon>
        <taxon>Panpulmonata</taxon>
        <taxon>Sacoglossa</taxon>
        <taxon>Placobranchoidea</taxon>
        <taxon>Plakobranchidae</taxon>
        <taxon>Elysia</taxon>
    </lineage>
</organism>